<gene>
    <name evidence="2" type="ORF">L227DRAFT_381872</name>
</gene>
<evidence type="ECO:0000256" key="1">
    <source>
        <dbReference type="SAM" id="MobiDB-lite"/>
    </source>
</evidence>
<name>A0A5C2RQ11_9APHY</name>
<evidence type="ECO:0000313" key="2">
    <source>
        <dbReference type="EMBL" id="RPD53692.1"/>
    </source>
</evidence>
<protein>
    <submittedName>
        <fullName evidence="2">Uncharacterized protein</fullName>
    </submittedName>
</protein>
<proteinExistence type="predicted"/>
<organism evidence="2 3">
    <name type="scientific">Lentinus tigrinus ALCF2SS1-6</name>
    <dbReference type="NCBI Taxonomy" id="1328759"/>
    <lineage>
        <taxon>Eukaryota</taxon>
        <taxon>Fungi</taxon>
        <taxon>Dikarya</taxon>
        <taxon>Basidiomycota</taxon>
        <taxon>Agaricomycotina</taxon>
        <taxon>Agaricomycetes</taxon>
        <taxon>Polyporales</taxon>
        <taxon>Polyporaceae</taxon>
        <taxon>Lentinus</taxon>
    </lineage>
</organism>
<feature type="region of interest" description="Disordered" evidence="1">
    <location>
        <begin position="1"/>
        <end position="124"/>
    </location>
</feature>
<keyword evidence="3" id="KW-1185">Reference proteome</keyword>
<dbReference type="Proteomes" id="UP000313359">
    <property type="component" value="Unassembled WGS sequence"/>
</dbReference>
<dbReference type="EMBL" id="ML122317">
    <property type="protein sequence ID" value="RPD53692.1"/>
    <property type="molecule type" value="Genomic_DNA"/>
</dbReference>
<accession>A0A5C2RQ11</accession>
<feature type="compositionally biased region" description="Polar residues" evidence="1">
    <location>
        <begin position="89"/>
        <end position="101"/>
    </location>
</feature>
<feature type="compositionally biased region" description="Basic and acidic residues" evidence="1">
    <location>
        <begin position="109"/>
        <end position="121"/>
    </location>
</feature>
<evidence type="ECO:0000313" key="3">
    <source>
        <dbReference type="Proteomes" id="UP000313359"/>
    </source>
</evidence>
<sequence>MVDEGGSRLPSPKSQVPKFLPLGPRGESTGCSESALDSSWRDLKPGGYRTSAGPSSWGVPLQCHKGEGSESTGYLPVTSDQCPPLHTYTYPTGATSRSGLASTGLEGNSEGHLRSRSRQAEVTRNQALSRRWVAGGPYYIGSQWLASVAVGTSREPELHS</sequence>
<reference evidence="2" key="1">
    <citation type="journal article" date="2018" name="Genome Biol. Evol.">
        <title>Genomics and development of Lentinus tigrinus, a white-rot wood-decaying mushroom with dimorphic fruiting bodies.</title>
        <authorList>
            <person name="Wu B."/>
            <person name="Xu Z."/>
            <person name="Knudson A."/>
            <person name="Carlson A."/>
            <person name="Chen N."/>
            <person name="Kovaka S."/>
            <person name="LaButti K."/>
            <person name="Lipzen A."/>
            <person name="Pennachio C."/>
            <person name="Riley R."/>
            <person name="Schakwitz W."/>
            <person name="Umezawa K."/>
            <person name="Ohm R.A."/>
            <person name="Grigoriev I.V."/>
            <person name="Nagy L.G."/>
            <person name="Gibbons J."/>
            <person name="Hibbett D."/>
        </authorList>
    </citation>
    <scope>NUCLEOTIDE SEQUENCE [LARGE SCALE GENOMIC DNA]</scope>
    <source>
        <strain evidence="2">ALCF2SS1-6</strain>
    </source>
</reference>
<dbReference type="AlphaFoldDB" id="A0A5C2RQ11"/>